<reference evidence="2 3" key="1">
    <citation type="submission" date="2022-07" db="EMBL/GenBank/DDBJ databases">
        <title>Mucilaginibacter sp. JC4.</title>
        <authorList>
            <person name="Le V."/>
            <person name="Ko S.-R."/>
            <person name="Ahn C.-Y."/>
            <person name="Oh H.-M."/>
        </authorList>
    </citation>
    <scope>NUCLEOTIDE SEQUENCE [LARGE SCALE GENOMIC DNA]</scope>
    <source>
        <strain evidence="2 3">JC4</strain>
    </source>
</reference>
<accession>A0ABT1SZU1</accession>
<name>A0ABT1SZU1_9SPHI</name>
<protein>
    <submittedName>
        <fullName evidence="2">Uncharacterized protein</fullName>
    </submittedName>
</protein>
<sequence>MKQLKTNKKNKKENIDALPDKNAIKQAELNAQNSDNSKEAAVAAELKNRGDDNTKN</sequence>
<feature type="compositionally biased region" description="Basic residues" evidence="1">
    <location>
        <begin position="1"/>
        <end position="11"/>
    </location>
</feature>
<evidence type="ECO:0000256" key="1">
    <source>
        <dbReference type="SAM" id="MobiDB-lite"/>
    </source>
</evidence>
<proteinExistence type="predicted"/>
<keyword evidence="3" id="KW-1185">Reference proteome</keyword>
<gene>
    <name evidence="2" type="ORF">NPE20_06395</name>
</gene>
<evidence type="ECO:0000313" key="2">
    <source>
        <dbReference type="EMBL" id="MCQ6957576.1"/>
    </source>
</evidence>
<evidence type="ECO:0000313" key="3">
    <source>
        <dbReference type="Proteomes" id="UP001204376"/>
    </source>
</evidence>
<dbReference type="Proteomes" id="UP001204376">
    <property type="component" value="Unassembled WGS sequence"/>
</dbReference>
<feature type="region of interest" description="Disordered" evidence="1">
    <location>
        <begin position="1"/>
        <end position="22"/>
    </location>
</feature>
<dbReference type="RefSeq" id="WP_256537779.1">
    <property type="nucleotide sequence ID" value="NZ_JANHOH010000001.1"/>
</dbReference>
<organism evidence="2 3">
    <name type="scientific">Mucilaginibacter aquariorum</name>
    <dbReference type="NCBI Taxonomy" id="2967225"/>
    <lineage>
        <taxon>Bacteria</taxon>
        <taxon>Pseudomonadati</taxon>
        <taxon>Bacteroidota</taxon>
        <taxon>Sphingobacteriia</taxon>
        <taxon>Sphingobacteriales</taxon>
        <taxon>Sphingobacteriaceae</taxon>
        <taxon>Mucilaginibacter</taxon>
    </lineage>
</organism>
<feature type="compositionally biased region" description="Basic and acidic residues" evidence="1">
    <location>
        <begin position="12"/>
        <end position="22"/>
    </location>
</feature>
<dbReference type="EMBL" id="JANHOH010000001">
    <property type="protein sequence ID" value="MCQ6957576.1"/>
    <property type="molecule type" value="Genomic_DNA"/>
</dbReference>
<comment type="caution">
    <text evidence="2">The sequence shown here is derived from an EMBL/GenBank/DDBJ whole genome shotgun (WGS) entry which is preliminary data.</text>
</comment>